<dbReference type="GO" id="GO:0000976">
    <property type="term" value="F:transcription cis-regulatory region binding"/>
    <property type="evidence" value="ECO:0007669"/>
    <property type="project" value="TreeGrafter"/>
</dbReference>
<dbReference type="Proteomes" id="UP000183413">
    <property type="component" value="Unassembled WGS sequence"/>
</dbReference>
<dbReference type="PANTHER" id="PTHR30055:SF148">
    <property type="entry name" value="TETR-FAMILY TRANSCRIPTIONAL REGULATOR"/>
    <property type="match status" value="1"/>
</dbReference>
<evidence type="ECO:0000259" key="5">
    <source>
        <dbReference type="PROSITE" id="PS50977"/>
    </source>
</evidence>
<protein>
    <submittedName>
        <fullName evidence="6">DNA-binding transcriptional regulator, AcrR family</fullName>
    </submittedName>
</protein>
<keyword evidence="3" id="KW-0804">Transcription</keyword>
<dbReference type="STRING" id="1993.SAMN04489713_116111"/>
<dbReference type="Gene3D" id="1.10.10.60">
    <property type="entry name" value="Homeodomain-like"/>
    <property type="match status" value="1"/>
</dbReference>
<dbReference type="InterPro" id="IPR036271">
    <property type="entry name" value="Tet_transcr_reg_TetR-rel_C_sf"/>
</dbReference>
<dbReference type="SUPFAM" id="SSF48498">
    <property type="entry name" value="Tetracyclin repressor-like, C-terminal domain"/>
    <property type="match status" value="1"/>
</dbReference>
<dbReference type="PANTHER" id="PTHR30055">
    <property type="entry name" value="HTH-TYPE TRANSCRIPTIONAL REGULATOR RUTR"/>
    <property type="match status" value="1"/>
</dbReference>
<feature type="DNA-binding region" description="H-T-H motif" evidence="4">
    <location>
        <begin position="22"/>
        <end position="41"/>
    </location>
</feature>
<dbReference type="AlphaFoldDB" id="A0A1I5SBG7"/>
<sequence>MTVAITEAVLSELAEVGFGQLSMDGVARRARAGKSALYRRWPSKQEMVLDAVSSVSVPIADVRTSHDLRTVVTLLVESVDNWLSDDMNRRILPDLLAEALRNPDLGEALTTRIGLIRRTHYRRVLEERISTGEVDADADIEYALDLLAGPLFWRVCGRRQSSSPALRENVVQSVLDVLRGATR</sequence>
<dbReference type="InterPro" id="IPR050109">
    <property type="entry name" value="HTH-type_TetR-like_transc_reg"/>
</dbReference>
<dbReference type="eggNOG" id="COG1309">
    <property type="taxonomic scope" value="Bacteria"/>
</dbReference>
<evidence type="ECO:0000256" key="3">
    <source>
        <dbReference type="ARBA" id="ARBA00023163"/>
    </source>
</evidence>
<evidence type="ECO:0000256" key="4">
    <source>
        <dbReference type="PROSITE-ProRule" id="PRU00335"/>
    </source>
</evidence>
<proteinExistence type="predicted"/>
<keyword evidence="1" id="KW-0805">Transcription regulation</keyword>
<reference evidence="6 7" key="1">
    <citation type="submission" date="2016-10" db="EMBL/GenBank/DDBJ databases">
        <authorList>
            <person name="de Groot N.N."/>
        </authorList>
    </citation>
    <scope>NUCLEOTIDE SEQUENCE [LARGE SCALE GENOMIC DNA]</scope>
    <source>
        <strain evidence="6 7">DSM 43067</strain>
    </source>
</reference>
<dbReference type="Pfam" id="PF00440">
    <property type="entry name" value="TetR_N"/>
    <property type="match status" value="1"/>
</dbReference>
<name>A0A1I5SBG7_9ACTN</name>
<dbReference type="SUPFAM" id="SSF46689">
    <property type="entry name" value="Homeodomain-like"/>
    <property type="match status" value="1"/>
</dbReference>
<gene>
    <name evidence="6" type="ORF">SAMN04489713_116111</name>
</gene>
<dbReference type="InterPro" id="IPR001647">
    <property type="entry name" value="HTH_TetR"/>
</dbReference>
<evidence type="ECO:0000313" key="6">
    <source>
        <dbReference type="EMBL" id="SFP68065.1"/>
    </source>
</evidence>
<dbReference type="Gene3D" id="1.10.357.10">
    <property type="entry name" value="Tetracycline Repressor, domain 2"/>
    <property type="match status" value="1"/>
</dbReference>
<dbReference type="InterPro" id="IPR011075">
    <property type="entry name" value="TetR_C"/>
</dbReference>
<dbReference type="GO" id="GO:0003700">
    <property type="term" value="F:DNA-binding transcription factor activity"/>
    <property type="evidence" value="ECO:0007669"/>
    <property type="project" value="TreeGrafter"/>
</dbReference>
<accession>A0A1I5SBG7</accession>
<dbReference type="PROSITE" id="PS50977">
    <property type="entry name" value="HTH_TETR_2"/>
    <property type="match status" value="1"/>
</dbReference>
<keyword evidence="2 4" id="KW-0238">DNA-binding</keyword>
<feature type="domain" description="HTH tetR-type" evidence="5">
    <location>
        <begin position="1"/>
        <end position="59"/>
    </location>
</feature>
<dbReference type="Pfam" id="PF16859">
    <property type="entry name" value="TetR_C_11"/>
    <property type="match status" value="1"/>
</dbReference>
<dbReference type="EMBL" id="FOVH01000016">
    <property type="protein sequence ID" value="SFP68065.1"/>
    <property type="molecule type" value="Genomic_DNA"/>
</dbReference>
<dbReference type="InterPro" id="IPR009057">
    <property type="entry name" value="Homeodomain-like_sf"/>
</dbReference>
<evidence type="ECO:0000256" key="1">
    <source>
        <dbReference type="ARBA" id="ARBA00023015"/>
    </source>
</evidence>
<keyword evidence="7" id="KW-1185">Reference proteome</keyword>
<evidence type="ECO:0000256" key="2">
    <source>
        <dbReference type="ARBA" id="ARBA00023125"/>
    </source>
</evidence>
<dbReference type="InParanoid" id="A0A1I5SBG7"/>
<organism evidence="6 7">
    <name type="scientific">Actinomadura madurae</name>
    <dbReference type="NCBI Taxonomy" id="1993"/>
    <lineage>
        <taxon>Bacteria</taxon>
        <taxon>Bacillati</taxon>
        <taxon>Actinomycetota</taxon>
        <taxon>Actinomycetes</taxon>
        <taxon>Streptosporangiales</taxon>
        <taxon>Thermomonosporaceae</taxon>
        <taxon>Actinomadura</taxon>
    </lineage>
</organism>
<evidence type="ECO:0000313" key="7">
    <source>
        <dbReference type="Proteomes" id="UP000183413"/>
    </source>
</evidence>